<dbReference type="InterPro" id="IPR011604">
    <property type="entry name" value="PDDEXK-like_dom_sf"/>
</dbReference>
<evidence type="ECO:0000259" key="1">
    <source>
        <dbReference type="Pfam" id="PF12705"/>
    </source>
</evidence>
<dbReference type="Gene3D" id="3.90.320.10">
    <property type="match status" value="1"/>
</dbReference>
<evidence type="ECO:0000313" key="2">
    <source>
        <dbReference type="EMBL" id="CAB4646139.1"/>
    </source>
</evidence>
<dbReference type="EMBL" id="CAEZWI010000098">
    <property type="protein sequence ID" value="CAB4656431.1"/>
    <property type="molecule type" value="Genomic_DNA"/>
</dbReference>
<protein>
    <submittedName>
        <fullName evidence="2">Unannotated protein</fullName>
    </submittedName>
</protein>
<gene>
    <name evidence="2" type="ORF">UFOPK2171_00400</name>
    <name evidence="3" type="ORF">UFOPK2237_00804</name>
</gene>
<name>A0A6J6KE95_9ZZZZ</name>
<dbReference type="EMBL" id="CAEZWD010000031">
    <property type="protein sequence ID" value="CAB4646139.1"/>
    <property type="molecule type" value="Genomic_DNA"/>
</dbReference>
<evidence type="ECO:0000313" key="3">
    <source>
        <dbReference type="EMBL" id="CAB4656431.1"/>
    </source>
</evidence>
<proteinExistence type="predicted"/>
<feature type="domain" description="PD-(D/E)XK endonuclease-like" evidence="1">
    <location>
        <begin position="21"/>
        <end position="259"/>
    </location>
</feature>
<reference evidence="2" key="1">
    <citation type="submission" date="2020-05" db="EMBL/GenBank/DDBJ databases">
        <authorList>
            <person name="Chiriac C."/>
            <person name="Salcher M."/>
            <person name="Ghai R."/>
            <person name="Kavagutti S V."/>
        </authorList>
    </citation>
    <scope>NUCLEOTIDE SEQUENCE</scope>
</reference>
<dbReference type="InterPro" id="IPR038726">
    <property type="entry name" value="PDDEXK_AddAB-type"/>
</dbReference>
<organism evidence="2">
    <name type="scientific">freshwater metagenome</name>
    <dbReference type="NCBI Taxonomy" id="449393"/>
    <lineage>
        <taxon>unclassified sequences</taxon>
        <taxon>metagenomes</taxon>
        <taxon>ecological metagenomes</taxon>
    </lineage>
</organism>
<dbReference type="AlphaFoldDB" id="A0A6J6KE95"/>
<dbReference type="Pfam" id="PF12705">
    <property type="entry name" value="PDDEXK_1"/>
    <property type="match status" value="1"/>
</dbReference>
<sequence>MADKSLRVDVEQPAKANLPKRVSYSQMSLYQQCGLKYFFSYIDGWREPPTSALAGGSITHEVVEHLYRLAPEDRTLEAAMELLREHGPRMLKAAEYKPFESDNKMKHSVKEAIENLFKVENPPEVVVQPEHLEMELNVEINGVNFFGKVDRFTVDGVNRVTDYKTGKSPGKFVDDKLAQPYLYALGFKTQHDIDVDEVELIFLNAQEVVRRPADSGLVISQGEKLAQMRAGSESDVQSSSWEARVSRLCDYCAFERVCPARTPEAPVPGSTECDTKLSEAGLLHK</sequence>
<accession>A0A6J6KE95</accession>